<dbReference type="eggNOG" id="COG2524">
    <property type="taxonomic scope" value="Bacteria"/>
</dbReference>
<dbReference type="KEGG" id="tae:TepiRe1_2390"/>
<dbReference type="HOGENOM" id="CLU_040681_9_2_9"/>
<dbReference type="CDD" id="cd02205">
    <property type="entry name" value="CBS_pair_SF"/>
    <property type="match status" value="1"/>
</dbReference>
<dbReference type="EMBL" id="HF563609">
    <property type="protein sequence ID" value="CCP27232.1"/>
    <property type="molecule type" value="Genomic_DNA"/>
</dbReference>
<dbReference type="Gene3D" id="3.10.580.10">
    <property type="entry name" value="CBS-domain"/>
    <property type="match status" value="1"/>
</dbReference>
<dbReference type="Proteomes" id="UP000010802">
    <property type="component" value="Chromosome"/>
</dbReference>
<dbReference type="PANTHER" id="PTHR43080">
    <property type="entry name" value="CBS DOMAIN-CONTAINING PROTEIN CBSX3, MITOCHONDRIAL"/>
    <property type="match status" value="1"/>
</dbReference>
<keyword evidence="5" id="KW-1185">Reference proteome</keyword>
<evidence type="ECO:0000313" key="5">
    <source>
        <dbReference type="Proteomes" id="UP000010802"/>
    </source>
</evidence>
<dbReference type="OrthoDB" id="9790355at2"/>
<protein>
    <submittedName>
        <fullName evidence="4">CBS domain containing protein</fullName>
    </submittedName>
</protein>
<dbReference type="STRING" id="1209989.TepRe1_2222"/>
<sequence length="132" mass="15326">MKIREIMKSPVIVIRPDETVDRALEIMNKEKVNGTPIVDEDNRLVGMIVKADIYRFLMDPGHYKSCPVEWVMTKEVIKAHADEEILDVAKRLRDYNIIALPVVEGDNDEVVGIISFEDILDYYIIEQQMNQY</sequence>
<name>F4LS05_TEPAE</name>
<dbReference type="SMART" id="SM00116">
    <property type="entry name" value="CBS"/>
    <property type="match status" value="2"/>
</dbReference>
<feature type="domain" description="CBS" evidence="3">
    <location>
        <begin position="7"/>
        <end position="65"/>
    </location>
</feature>
<dbReference type="PANTHER" id="PTHR43080:SF2">
    <property type="entry name" value="CBS DOMAIN-CONTAINING PROTEIN"/>
    <property type="match status" value="1"/>
</dbReference>
<dbReference type="AlphaFoldDB" id="F4LS05"/>
<gene>
    <name evidence="4" type="ordered locus">TEPIRE1_2390</name>
</gene>
<proteinExistence type="predicted"/>
<dbReference type="KEGG" id="tep:TepRe1_2222"/>
<dbReference type="RefSeq" id="WP_013779263.1">
    <property type="nucleotide sequence ID" value="NC_015519.1"/>
</dbReference>
<keyword evidence="1 2" id="KW-0129">CBS domain</keyword>
<dbReference type="InterPro" id="IPR051257">
    <property type="entry name" value="Diverse_CBS-Domain"/>
</dbReference>
<accession>L0S5X7</accession>
<dbReference type="PROSITE" id="PS51371">
    <property type="entry name" value="CBS"/>
    <property type="match status" value="2"/>
</dbReference>
<dbReference type="SUPFAM" id="SSF54631">
    <property type="entry name" value="CBS-domain pair"/>
    <property type="match status" value="1"/>
</dbReference>
<evidence type="ECO:0000256" key="1">
    <source>
        <dbReference type="ARBA" id="ARBA00023122"/>
    </source>
</evidence>
<dbReference type="PATRIC" id="fig|1209989.3.peg.2749"/>
<dbReference type="Pfam" id="PF00571">
    <property type="entry name" value="CBS"/>
    <property type="match status" value="2"/>
</dbReference>
<evidence type="ECO:0000313" key="4">
    <source>
        <dbReference type="EMBL" id="CCP27232.1"/>
    </source>
</evidence>
<evidence type="ECO:0000259" key="3">
    <source>
        <dbReference type="PROSITE" id="PS51371"/>
    </source>
</evidence>
<evidence type="ECO:0000256" key="2">
    <source>
        <dbReference type="PROSITE-ProRule" id="PRU00703"/>
    </source>
</evidence>
<organism evidence="4 5">
    <name type="scientific">Tepidanaerobacter acetatoxydans (strain DSM 21804 / JCM 16047 / Re1)</name>
    <dbReference type="NCBI Taxonomy" id="1209989"/>
    <lineage>
        <taxon>Bacteria</taxon>
        <taxon>Bacillati</taxon>
        <taxon>Bacillota</taxon>
        <taxon>Clostridia</taxon>
        <taxon>Thermosediminibacterales</taxon>
        <taxon>Tepidanaerobacteraceae</taxon>
        <taxon>Tepidanaerobacter</taxon>
    </lineage>
</organism>
<feature type="domain" description="CBS" evidence="3">
    <location>
        <begin position="72"/>
        <end position="129"/>
    </location>
</feature>
<reference evidence="5" key="1">
    <citation type="journal article" date="2013" name="Genome Announc.">
        <title>First genome sequence of a syntrophic acetate-oxidizing bacterium, Tepidanaerobacter acetatoxydans strain Re1.</title>
        <authorList>
            <person name="Manzoor S."/>
            <person name="Bongcam-Rudloff E."/>
            <person name="Schnurer A."/>
            <person name="Muller B."/>
        </authorList>
    </citation>
    <scope>NUCLEOTIDE SEQUENCE [LARGE SCALE GENOMIC DNA]</scope>
    <source>
        <strain evidence="5">Re1</strain>
    </source>
</reference>
<accession>F4LS05</accession>
<dbReference type="InterPro" id="IPR000644">
    <property type="entry name" value="CBS_dom"/>
</dbReference>
<dbReference type="InterPro" id="IPR046342">
    <property type="entry name" value="CBS_dom_sf"/>
</dbReference>